<dbReference type="EMBL" id="MIYV01000020">
    <property type="protein sequence ID" value="OIR11234.1"/>
    <property type="molecule type" value="Genomic_DNA"/>
</dbReference>
<dbReference type="Proteomes" id="UP000183403">
    <property type="component" value="Unassembled WGS sequence"/>
</dbReference>
<gene>
    <name evidence="1" type="ORF">BEU03_00620</name>
</gene>
<accession>A0A1J5SRU5</accession>
<name>A0A1J5SRU5_9ARCH</name>
<evidence type="ECO:0000313" key="1">
    <source>
        <dbReference type="EMBL" id="OIR11234.1"/>
    </source>
</evidence>
<organism evidence="1 2">
    <name type="scientific">Marine Group III euryarchaeote CG-Epi6</name>
    <dbReference type="NCBI Taxonomy" id="1889000"/>
    <lineage>
        <taxon>Archaea</taxon>
        <taxon>Methanobacteriati</taxon>
        <taxon>Thermoplasmatota</taxon>
        <taxon>Thermoplasmata</taxon>
        <taxon>Candidatus Thermoprofundales</taxon>
    </lineage>
</organism>
<comment type="caution">
    <text evidence="1">The sequence shown here is derived from an EMBL/GenBank/DDBJ whole genome shotgun (WGS) entry which is preliminary data.</text>
</comment>
<dbReference type="AlphaFoldDB" id="A0A1J5SRU5"/>
<reference evidence="1 2" key="1">
    <citation type="submission" date="2016-08" db="EMBL/GenBank/DDBJ databases">
        <title>New Insights into Marine Group III Euryarchaeota, from dark to light.</title>
        <authorList>
            <person name="Haro-Moreno J.M."/>
            <person name="Rodriguez-Valera F."/>
            <person name="Lopez-Garcia P."/>
            <person name="Moreira D."/>
            <person name="Martin-Cuadrado A.B."/>
        </authorList>
    </citation>
    <scope>NUCLEOTIDE SEQUENCE [LARGE SCALE GENOMIC DNA]</scope>
    <source>
        <strain evidence="1">CG-Epi6</strain>
    </source>
</reference>
<sequence>MVSVNIREEIPSFSFSGESHRIFIEGRGFDFISFDVYNNSTASLNLINLDDPLFTILDFQEPRVIYVVSRLGQKDLILQGCIFKSIDGSKSQLSYSKIQTES</sequence>
<protein>
    <submittedName>
        <fullName evidence="1">Uncharacterized protein</fullName>
    </submittedName>
</protein>
<evidence type="ECO:0000313" key="2">
    <source>
        <dbReference type="Proteomes" id="UP000183403"/>
    </source>
</evidence>
<proteinExistence type="predicted"/>